<dbReference type="SUPFAM" id="SSF81296">
    <property type="entry name" value="E set domains"/>
    <property type="match status" value="1"/>
</dbReference>
<dbReference type="Gene3D" id="3.20.20.80">
    <property type="entry name" value="Glycosidases"/>
    <property type="match status" value="1"/>
</dbReference>
<evidence type="ECO:0000256" key="4">
    <source>
        <dbReference type="ARBA" id="ARBA00012268"/>
    </source>
</evidence>
<evidence type="ECO:0000256" key="14">
    <source>
        <dbReference type="PIRNR" id="PIRNR006337"/>
    </source>
</evidence>
<protein>
    <recommendedName>
        <fullName evidence="5 13">Malto-oligosyltrehalose trehalohydrolase</fullName>
        <shortName evidence="14">MTHase</shortName>
        <ecNumber evidence="4 13">3.2.1.141</ecNumber>
    </recommendedName>
    <alternativeName>
        <fullName evidence="11 14">4-alpha-D-((1-&gt;4)-alpha-D-glucano)trehalose trehalohydrolase</fullName>
    </alternativeName>
    <alternativeName>
        <fullName evidence="10 14">Maltooligosyl trehalose trehalohydrolase</fullName>
    </alternativeName>
</protein>
<dbReference type="EMBL" id="JAPCID010000053">
    <property type="protein sequence ID" value="MDA0141279.1"/>
    <property type="molecule type" value="Genomic_DNA"/>
</dbReference>
<evidence type="ECO:0000256" key="6">
    <source>
        <dbReference type="ARBA" id="ARBA00022490"/>
    </source>
</evidence>
<dbReference type="CDD" id="cd11325">
    <property type="entry name" value="AmyAc_GTHase"/>
    <property type="match status" value="1"/>
</dbReference>
<keyword evidence="8" id="KW-0119">Carbohydrate metabolism</keyword>
<sequence>MSADYPFLRRLGAFPGRHGRTEFRVWAPDPTEVLLRAAGADHALDLVGHGIYEAVLDVPAGTDYEYVIDGEPLPDPCSRWQPQGLRGPSRVLDPEAFEWTDNAFRTPGLHDAVIYELHVGTFSPEGTFAGAIPYLQGLAELGVTVLELMPVAEFPGARGWSYDGVYLSAAQSSYGGPEQLQKLIDAAHAAGLAVILDVVYNHIGASGNKAVLAYGPYFTHKHETPWGASLNVDGEHSDAVREWVCQSAEQWIRDFHFDGLRLDAIHAIVDSSPEHLVAEVTRRVHAINPGALVIAESGMNDPKVMRVPELGGYGCDAAWADDFHHALRVLLTGETQGWYEEFDSMELLAKAFRRPHVHDGNYSTFRKRRFGAPAFDVGPEHFVVFSADHDQVGNRAFGDRLPVETRPLAAFCTLLSPFTPMLFQGEEYGERAPFQFFTDHIDPEIADATREGRRREFASFAAFAGEEVPDPQDPETFQRSKLTREGEPAGLLELHRELLRVRRELPAGDVEDVTFDERAGWLAVKRGDYTLLANFARATVHVPREQTEELVLATHEPTLEPGFVVLPPLSGALVR</sequence>
<dbReference type="CDD" id="cd02853">
    <property type="entry name" value="E_set_MTHase_like_N"/>
    <property type="match status" value="1"/>
</dbReference>
<comment type="subcellular location">
    <subcellularLocation>
        <location evidence="1">Cytoplasm</location>
    </subcellularLocation>
</comment>
<dbReference type="InterPro" id="IPR012768">
    <property type="entry name" value="Trehalose_TreZ"/>
</dbReference>
<dbReference type="InterPro" id="IPR022567">
    <property type="entry name" value="DUF3459"/>
</dbReference>
<evidence type="ECO:0000256" key="3">
    <source>
        <dbReference type="ARBA" id="ARBA00008061"/>
    </source>
</evidence>
<keyword evidence="9 14" id="KW-0326">Glycosidase</keyword>
<evidence type="ECO:0000313" key="17">
    <source>
        <dbReference type="Proteomes" id="UP001147700"/>
    </source>
</evidence>
<evidence type="ECO:0000313" key="16">
    <source>
        <dbReference type="EMBL" id="MDA0141279.1"/>
    </source>
</evidence>
<keyword evidence="6" id="KW-0963">Cytoplasm</keyword>
<dbReference type="RefSeq" id="WP_202955167.1">
    <property type="nucleotide sequence ID" value="NZ_JAPCID010000053.1"/>
</dbReference>
<organism evidence="16 17">
    <name type="scientific">Solirubrobacter deserti</name>
    <dbReference type="NCBI Taxonomy" id="2282478"/>
    <lineage>
        <taxon>Bacteria</taxon>
        <taxon>Bacillati</taxon>
        <taxon>Actinomycetota</taxon>
        <taxon>Thermoleophilia</taxon>
        <taxon>Solirubrobacterales</taxon>
        <taxon>Solirubrobacteraceae</taxon>
        <taxon>Solirubrobacter</taxon>
    </lineage>
</organism>
<comment type="catalytic activity">
    <reaction evidence="12 14">
        <text>hydrolysis of (1-&gt;4)-alpha-D-glucosidic linkage in 4-alpha-D-[(1-&gt;4)-alpha-D-glucanosyl]n trehalose to yield trehalose and (1-&gt;4)-alpha-D-glucan.</text>
        <dbReference type="EC" id="3.2.1.141"/>
    </reaction>
</comment>
<evidence type="ECO:0000256" key="1">
    <source>
        <dbReference type="ARBA" id="ARBA00004496"/>
    </source>
</evidence>
<dbReference type="EC" id="3.2.1.141" evidence="4 13"/>
<dbReference type="InterPro" id="IPR044901">
    <property type="entry name" value="Trehalose_TreZ_E-set_sf"/>
</dbReference>
<dbReference type="NCBIfam" id="TIGR02402">
    <property type="entry name" value="trehalose_TreZ"/>
    <property type="match status" value="1"/>
</dbReference>
<dbReference type="InterPro" id="IPR006047">
    <property type="entry name" value="GH13_cat_dom"/>
</dbReference>
<evidence type="ECO:0000256" key="10">
    <source>
        <dbReference type="ARBA" id="ARBA00032057"/>
    </source>
</evidence>
<dbReference type="Pfam" id="PF00128">
    <property type="entry name" value="Alpha-amylase"/>
    <property type="match status" value="1"/>
</dbReference>
<dbReference type="PANTHER" id="PTHR43651:SF11">
    <property type="entry name" value="MALTO-OLIGOSYLTREHALOSE TREHALOHYDROLASE"/>
    <property type="match status" value="1"/>
</dbReference>
<dbReference type="Pfam" id="PF11941">
    <property type="entry name" value="DUF3459"/>
    <property type="match status" value="1"/>
</dbReference>
<dbReference type="SUPFAM" id="SSF51445">
    <property type="entry name" value="(Trans)glycosidases"/>
    <property type="match status" value="1"/>
</dbReference>
<accession>A0ABT4RRU4</accession>
<comment type="similarity">
    <text evidence="3 14">Belongs to the glycosyl hydrolase 13 family.</text>
</comment>
<dbReference type="SMART" id="SM00642">
    <property type="entry name" value="Aamy"/>
    <property type="match status" value="1"/>
</dbReference>
<name>A0ABT4RRU4_9ACTN</name>
<evidence type="ECO:0000256" key="13">
    <source>
        <dbReference type="NCBIfam" id="TIGR02402"/>
    </source>
</evidence>
<evidence type="ECO:0000256" key="8">
    <source>
        <dbReference type="ARBA" id="ARBA00023277"/>
    </source>
</evidence>
<keyword evidence="17" id="KW-1185">Reference proteome</keyword>
<dbReference type="Gene3D" id="2.60.40.10">
    <property type="entry name" value="Immunoglobulins"/>
    <property type="match status" value="1"/>
</dbReference>
<dbReference type="InterPro" id="IPR014756">
    <property type="entry name" value="Ig_E-set"/>
</dbReference>
<dbReference type="Gene3D" id="1.10.10.760">
    <property type="entry name" value="E-set domains of sugar-utilizing enzymes"/>
    <property type="match status" value="1"/>
</dbReference>
<evidence type="ECO:0000256" key="2">
    <source>
        <dbReference type="ARBA" id="ARBA00005199"/>
    </source>
</evidence>
<evidence type="ECO:0000256" key="12">
    <source>
        <dbReference type="ARBA" id="ARBA00034013"/>
    </source>
</evidence>
<evidence type="ECO:0000256" key="7">
    <source>
        <dbReference type="ARBA" id="ARBA00022801"/>
    </source>
</evidence>
<proteinExistence type="inferred from homology"/>
<comment type="pathway">
    <text evidence="2 14">Glycan biosynthesis; trehalose biosynthesis.</text>
</comment>
<evidence type="ECO:0000256" key="5">
    <source>
        <dbReference type="ARBA" id="ARBA00015938"/>
    </source>
</evidence>
<evidence type="ECO:0000256" key="9">
    <source>
        <dbReference type="ARBA" id="ARBA00023295"/>
    </source>
</evidence>
<reference evidence="16" key="1">
    <citation type="submission" date="2022-10" db="EMBL/GenBank/DDBJ databases">
        <title>The WGS of Solirubrobacter sp. CPCC 204708.</title>
        <authorList>
            <person name="Jiang Z."/>
        </authorList>
    </citation>
    <scope>NUCLEOTIDE SEQUENCE</scope>
    <source>
        <strain evidence="16">CPCC 204708</strain>
    </source>
</reference>
<gene>
    <name evidence="16" type="primary">treZ</name>
    <name evidence="16" type="ORF">OJ962_27525</name>
</gene>
<keyword evidence="7 14" id="KW-0378">Hydrolase</keyword>
<feature type="domain" description="Glycosyl hydrolase family 13 catalytic" evidence="15">
    <location>
        <begin position="94"/>
        <end position="453"/>
    </location>
</feature>
<dbReference type="InterPro" id="IPR017853">
    <property type="entry name" value="GH"/>
</dbReference>
<dbReference type="InterPro" id="IPR013783">
    <property type="entry name" value="Ig-like_fold"/>
</dbReference>
<dbReference type="Proteomes" id="UP001147700">
    <property type="component" value="Unassembled WGS sequence"/>
</dbReference>
<evidence type="ECO:0000256" key="11">
    <source>
        <dbReference type="ARBA" id="ARBA00033284"/>
    </source>
</evidence>
<comment type="caution">
    <text evidence="16">The sequence shown here is derived from an EMBL/GenBank/DDBJ whole genome shotgun (WGS) entry which is preliminary data.</text>
</comment>
<dbReference type="PIRSF" id="PIRSF006337">
    <property type="entry name" value="Trehalose_TreZ"/>
    <property type="match status" value="1"/>
</dbReference>
<evidence type="ECO:0000259" key="15">
    <source>
        <dbReference type="SMART" id="SM00642"/>
    </source>
</evidence>
<dbReference type="PANTHER" id="PTHR43651">
    <property type="entry name" value="1,4-ALPHA-GLUCAN-BRANCHING ENZYME"/>
    <property type="match status" value="1"/>
</dbReference>